<dbReference type="EMBL" id="CP015220">
    <property type="protein sequence ID" value="AMY24285.1"/>
    <property type="molecule type" value="Genomic_DNA"/>
</dbReference>
<proteinExistence type="predicted"/>
<dbReference type="PATRIC" id="fig|1653479.3.peg.3030"/>
<dbReference type="KEGG" id="rhs:A3Q41_02994"/>
<dbReference type="SUPFAM" id="SSF75005">
    <property type="entry name" value="Arabinanase/levansucrase/invertase"/>
    <property type="match status" value="1"/>
</dbReference>
<sequence length="329" mass="35210">MHCCYSWGSCVVHTSAVIRPLRKHTLAIPMTLVAAVGLLFGAAGSGSAAPAVTYTMVAFSNDSDRNMDVYQSSNGTDFTTVETAAYTPPSGVVRDSSIFRAADGMYYVTYTTGGGAEIGFARSANRVDWEFLQNLPIPFCCLLLPGTGAGTGSAGSSELPSLSPFTTKAWAPEWFVEGDRVSIIVSLSAGGGFVPYLMTATDPGLTTWSSPVPLVGIINDHIDTTVVKAGSTYHAFTKGESNKVIEHWIAPALGGPYVRDLTFRDFGPLKEGPAVVELPDGTWRLYYDDYTNQKYFYSDSADLNGWSAPQELPALSGIVRHIGIMREAA</sequence>
<dbReference type="Gene3D" id="2.115.10.20">
    <property type="entry name" value="Glycosyl hydrolase domain, family 43"/>
    <property type="match status" value="1"/>
</dbReference>
<name>A0A143QM98_RHOFA</name>
<accession>A0A143QM98</accession>
<keyword evidence="2" id="KW-1185">Reference proteome</keyword>
<evidence type="ECO:0000313" key="2">
    <source>
        <dbReference type="Proteomes" id="UP000076038"/>
    </source>
</evidence>
<dbReference type="Proteomes" id="UP000076038">
    <property type="component" value="Chromosome"/>
</dbReference>
<dbReference type="AlphaFoldDB" id="A0A143QM98"/>
<reference evidence="2" key="2">
    <citation type="submission" date="2016-04" db="EMBL/GenBank/DDBJ databases">
        <title>Complete Genome and Plasmid Sequences for Rhodococcus fascians D188 and Draft Sequences for Rhodococcus spp. Isolates PBTS 1 and PBTS 2.</title>
        <authorList>
            <person name="Stamer R."/>
            <person name="Vereecke D."/>
            <person name="Zhang Y."/>
            <person name="Schilkey F."/>
            <person name="Devitt N."/>
            <person name="Randall J."/>
        </authorList>
    </citation>
    <scope>NUCLEOTIDE SEQUENCE [LARGE SCALE GENOMIC DNA]</scope>
    <source>
        <strain evidence="2">PBTS2</strain>
    </source>
</reference>
<dbReference type="InterPro" id="IPR023296">
    <property type="entry name" value="Glyco_hydro_beta-prop_sf"/>
</dbReference>
<evidence type="ECO:0008006" key="3">
    <source>
        <dbReference type="Google" id="ProtNLM"/>
    </source>
</evidence>
<organism evidence="1 2">
    <name type="scientific">Rhodococcoides fascians</name>
    <name type="common">Rhodococcus fascians</name>
    <dbReference type="NCBI Taxonomy" id="1828"/>
    <lineage>
        <taxon>Bacteria</taxon>
        <taxon>Bacillati</taxon>
        <taxon>Actinomycetota</taxon>
        <taxon>Actinomycetes</taxon>
        <taxon>Mycobacteriales</taxon>
        <taxon>Nocardiaceae</taxon>
        <taxon>Rhodococcoides</taxon>
    </lineage>
</organism>
<protein>
    <recommendedName>
        <fullName evidence="3">Arabinofuranosidase</fullName>
    </recommendedName>
</protein>
<gene>
    <name evidence="1" type="ORF">A3Q41_02994</name>
</gene>
<reference evidence="1 2" key="1">
    <citation type="journal article" date="2016" name="Genome Announc.">
        <title>Complete Genome and Plasmid Sequences for Rhodococcus fascians D188 and Draft Sequences for Rhodococcus Isolates PBTS 1 and PBTS 2.</title>
        <authorList>
            <person name="Stamler R.A."/>
            <person name="Vereecke D."/>
            <person name="Zhang Y."/>
            <person name="Schilkey F."/>
            <person name="Devitt N."/>
            <person name="Randall J.J."/>
        </authorList>
    </citation>
    <scope>NUCLEOTIDE SEQUENCE [LARGE SCALE GENOMIC DNA]</scope>
    <source>
        <strain evidence="1 2">PBTS2</strain>
    </source>
</reference>
<evidence type="ECO:0000313" key="1">
    <source>
        <dbReference type="EMBL" id="AMY24285.1"/>
    </source>
</evidence>